<reference evidence="3" key="2">
    <citation type="submission" date="2021-04" db="EMBL/GenBank/DDBJ databases">
        <authorList>
            <person name="Gilroy R."/>
        </authorList>
    </citation>
    <scope>NUCLEOTIDE SEQUENCE</scope>
    <source>
        <strain evidence="3">ChiGjej4B4-7305</strain>
    </source>
</reference>
<keyword evidence="2" id="KW-0472">Membrane</keyword>
<feature type="transmembrane region" description="Helical" evidence="2">
    <location>
        <begin position="455"/>
        <end position="473"/>
    </location>
</feature>
<dbReference type="Proteomes" id="UP000824037">
    <property type="component" value="Unassembled WGS sequence"/>
</dbReference>
<name>A0A9D2J4R6_9MICO</name>
<organism evidence="3 4">
    <name type="scientific">Candidatus Ruania gallistercoris</name>
    <dbReference type="NCBI Taxonomy" id="2838746"/>
    <lineage>
        <taxon>Bacteria</taxon>
        <taxon>Bacillati</taxon>
        <taxon>Actinomycetota</taxon>
        <taxon>Actinomycetes</taxon>
        <taxon>Micrococcales</taxon>
        <taxon>Ruaniaceae</taxon>
        <taxon>Ruania</taxon>
    </lineage>
</organism>
<dbReference type="GO" id="GO:0016137">
    <property type="term" value="P:glycoside metabolic process"/>
    <property type="evidence" value="ECO:0007669"/>
    <property type="project" value="UniProtKB-ARBA"/>
</dbReference>
<keyword evidence="2" id="KW-1133">Transmembrane helix</keyword>
<feature type="transmembrane region" description="Helical" evidence="2">
    <location>
        <begin position="426"/>
        <end position="443"/>
    </location>
</feature>
<dbReference type="PANTHER" id="PTHR12993">
    <property type="entry name" value="N-ACETYLGLUCOSAMINYL-PHOSPHATIDYLINOSITOL DE-N-ACETYLASE-RELATED"/>
    <property type="match status" value="1"/>
</dbReference>
<keyword evidence="2" id="KW-0812">Transmembrane</keyword>
<feature type="transmembrane region" description="Helical" evidence="2">
    <location>
        <begin position="373"/>
        <end position="394"/>
    </location>
</feature>
<reference evidence="3" key="1">
    <citation type="journal article" date="2021" name="PeerJ">
        <title>Extensive microbial diversity within the chicken gut microbiome revealed by metagenomics and culture.</title>
        <authorList>
            <person name="Gilroy R."/>
            <person name="Ravi A."/>
            <person name="Getino M."/>
            <person name="Pursley I."/>
            <person name="Horton D.L."/>
            <person name="Alikhan N.F."/>
            <person name="Baker D."/>
            <person name="Gharbi K."/>
            <person name="Hall N."/>
            <person name="Watson M."/>
            <person name="Adriaenssens E.M."/>
            <person name="Foster-Nyarko E."/>
            <person name="Jarju S."/>
            <person name="Secka A."/>
            <person name="Antonio M."/>
            <person name="Oren A."/>
            <person name="Chaudhuri R.R."/>
            <person name="La Ragione R."/>
            <person name="Hildebrand F."/>
            <person name="Pallen M.J."/>
        </authorList>
    </citation>
    <scope>NUCLEOTIDE SEQUENCE</scope>
    <source>
        <strain evidence="3">ChiGjej4B4-7305</strain>
    </source>
</reference>
<proteinExistence type="predicted"/>
<evidence type="ECO:0000256" key="1">
    <source>
        <dbReference type="ARBA" id="ARBA00022833"/>
    </source>
</evidence>
<keyword evidence="1" id="KW-0862">Zinc</keyword>
<gene>
    <name evidence="3" type="ORF">H9815_12575</name>
</gene>
<dbReference type="Gene3D" id="3.40.50.10320">
    <property type="entry name" value="LmbE-like"/>
    <property type="match status" value="1"/>
</dbReference>
<accession>A0A9D2J4R6</accession>
<feature type="transmembrane region" description="Helical" evidence="2">
    <location>
        <begin position="400"/>
        <end position="419"/>
    </location>
</feature>
<sequence length="482" mass="51134">MSTSPTPYAAPPGGVLAVFAHPDDETLSAGGLLARLARTAPVHLVTSNRGERGEVIPTDIAHLEGRPADLAELRVAELSTALEALGITEHSFLDQLDGHEPPVRFTDSGMRWNGSSRVRALPDPAAERSAFSNAAPEPVARVLAAHIRRLRPALVVTDEPDGGYGHPDHVHAARVTARAVRLAAAAEEALDGDPWSVPALAWIVRPVSEVRAATQWLAQHTGRPRLSAMGRALDVPDPDGEQPTIVVPDEQVDAAVDVCEVSAQVLAAVRAHRSQVQEATLVAPPASGAPAAAEDPARPAAAIGWFALSNDILQPLYGRAWLRADPQWCAPATLRLTLTDLTSPGSAVDAETRHSDQSPDASAVDEVPRWYRLAMSAFTVVMGVIFAFAGTAFHRWMLPWGVLMALLAVAAGGVLARTFADRRGSVGYALAVTVTIFLTTWWRPGGDVLVAAQPIGYVWLVGALLAGAAGLAAPRRWFRDEP</sequence>
<evidence type="ECO:0000313" key="4">
    <source>
        <dbReference type="Proteomes" id="UP000824037"/>
    </source>
</evidence>
<dbReference type="PANTHER" id="PTHR12993:SF11">
    <property type="entry name" value="N-ACETYLGLUCOSAMINYL-PHOSPHATIDYLINOSITOL DE-N-ACETYLASE"/>
    <property type="match status" value="1"/>
</dbReference>
<dbReference type="Pfam" id="PF02585">
    <property type="entry name" value="PIG-L"/>
    <property type="match status" value="1"/>
</dbReference>
<dbReference type="GO" id="GO:0016811">
    <property type="term" value="F:hydrolase activity, acting on carbon-nitrogen (but not peptide) bonds, in linear amides"/>
    <property type="evidence" value="ECO:0007669"/>
    <property type="project" value="TreeGrafter"/>
</dbReference>
<evidence type="ECO:0000313" key="3">
    <source>
        <dbReference type="EMBL" id="HIZ36606.1"/>
    </source>
</evidence>
<dbReference type="InterPro" id="IPR024078">
    <property type="entry name" value="LmbE-like_dom_sf"/>
</dbReference>
<dbReference type="EMBL" id="DXBY01000216">
    <property type="protein sequence ID" value="HIZ36606.1"/>
    <property type="molecule type" value="Genomic_DNA"/>
</dbReference>
<comment type="caution">
    <text evidence="3">The sequence shown here is derived from an EMBL/GenBank/DDBJ whole genome shotgun (WGS) entry which is preliminary data.</text>
</comment>
<protein>
    <submittedName>
        <fullName evidence="3">PIG-L family deacetylase</fullName>
    </submittedName>
</protein>
<dbReference type="AlphaFoldDB" id="A0A9D2J4R6"/>
<dbReference type="SUPFAM" id="SSF102588">
    <property type="entry name" value="LmbE-like"/>
    <property type="match status" value="1"/>
</dbReference>
<dbReference type="InterPro" id="IPR003737">
    <property type="entry name" value="GlcNAc_PI_deacetylase-related"/>
</dbReference>
<evidence type="ECO:0000256" key="2">
    <source>
        <dbReference type="SAM" id="Phobius"/>
    </source>
</evidence>